<dbReference type="EMBL" id="JBFSHR010000045">
    <property type="protein sequence ID" value="MEX6430290.1"/>
    <property type="molecule type" value="Genomic_DNA"/>
</dbReference>
<evidence type="ECO:0000313" key="2">
    <source>
        <dbReference type="Proteomes" id="UP001560267"/>
    </source>
</evidence>
<reference evidence="1 2" key="1">
    <citation type="submission" date="2024-07" db="EMBL/GenBank/DDBJ databases">
        <title>Draft Genome Sequence of Ferrimicrobium acidiphilum Strain YE2023, Isolated from a Pulp of Bioleach Reactor.</title>
        <authorList>
            <person name="Elkina Y.A."/>
            <person name="Bulaeva A.G."/>
            <person name="Beletsky A.V."/>
            <person name="Mardanov A.V."/>
        </authorList>
    </citation>
    <scope>NUCLEOTIDE SEQUENCE [LARGE SCALE GENOMIC DNA]</scope>
    <source>
        <strain evidence="1 2">YE2023</strain>
    </source>
</reference>
<proteinExistence type="predicted"/>
<dbReference type="RefSeq" id="WP_298447560.1">
    <property type="nucleotide sequence ID" value="NZ_JBFSHR010000045.1"/>
</dbReference>
<comment type="caution">
    <text evidence="1">The sequence shown here is derived from an EMBL/GenBank/DDBJ whole genome shotgun (WGS) entry which is preliminary data.</text>
</comment>
<dbReference type="Proteomes" id="UP001560267">
    <property type="component" value="Unassembled WGS sequence"/>
</dbReference>
<protein>
    <submittedName>
        <fullName evidence="1">Uncharacterized protein</fullName>
    </submittedName>
</protein>
<gene>
    <name evidence="1" type="ORF">AB6A68_10670</name>
</gene>
<evidence type="ECO:0000313" key="1">
    <source>
        <dbReference type="EMBL" id="MEX6430290.1"/>
    </source>
</evidence>
<organism evidence="1 2">
    <name type="scientific">Ferrimicrobium acidiphilum</name>
    <dbReference type="NCBI Taxonomy" id="121039"/>
    <lineage>
        <taxon>Bacteria</taxon>
        <taxon>Bacillati</taxon>
        <taxon>Actinomycetota</taxon>
        <taxon>Acidimicrobiia</taxon>
        <taxon>Acidimicrobiales</taxon>
        <taxon>Acidimicrobiaceae</taxon>
        <taxon>Ferrimicrobium</taxon>
    </lineage>
</organism>
<name>A0ABV3Y439_9ACTN</name>
<accession>A0ABV3Y439</accession>
<keyword evidence="2" id="KW-1185">Reference proteome</keyword>
<sequence length="53" mass="5845">MARDTSRVIAFNPSCDGQNGSYGVTAPVELLTSQRLVWSAGKKTEWRVIIYGN</sequence>